<reference evidence="4 5" key="1">
    <citation type="submission" date="2014-11" db="EMBL/GenBank/DDBJ databases">
        <authorList>
            <person name="Zhu J."/>
            <person name="Qi W."/>
            <person name="Song R."/>
        </authorList>
    </citation>
    <scope>NUCLEOTIDE SEQUENCE [LARGE SCALE GENOMIC DNA]</scope>
</reference>
<dbReference type="PANTHER" id="PTHR13720:SF39">
    <property type="entry name" value="F-BOX DOMAIN-CONTAINING PROTEIN"/>
    <property type="match status" value="1"/>
</dbReference>
<evidence type="ECO:0000256" key="2">
    <source>
        <dbReference type="ARBA" id="ARBA00022737"/>
    </source>
</evidence>
<dbReference type="PANTHER" id="PTHR13720">
    <property type="entry name" value="WD-40 REPEAT PROTEIN"/>
    <property type="match status" value="1"/>
</dbReference>
<accession>A0A0G4EME8</accession>
<dbReference type="PhylomeDB" id="A0A0G4EME8"/>
<dbReference type="Proteomes" id="UP000041254">
    <property type="component" value="Unassembled WGS sequence"/>
</dbReference>
<organism evidence="4 5">
    <name type="scientific">Vitrella brassicaformis (strain CCMP3155)</name>
    <dbReference type="NCBI Taxonomy" id="1169540"/>
    <lineage>
        <taxon>Eukaryota</taxon>
        <taxon>Sar</taxon>
        <taxon>Alveolata</taxon>
        <taxon>Colpodellida</taxon>
        <taxon>Vitrellaceae</taxon>
        <taxon>Vitrella</taxon>
    </lineage>
</organism>
<dbReference type="Gene3D" id="2.130.10.10">
    <property type="entry name" value="YVTN repeat-like/Quinoprotein amine dehydrogenase"/>
    <property type="match status" value="3"/>
</dbReference>
<evidence type="ECO:0000256" key="1">
    <source>
        <dbReference type="ARBA" id="ARBA00022574"/>
    </source>
</evidence>
<dbReference type="PROSITE" id="PS50294">
    <property type="entry name" value="WD_REPEATS_REGION"/>
    <property type="match status" value="1"/>
</dbReference>
<dbReference type="AlphaFoldDB" id="A0A0G4EME8"/>
<dbReference type="OMA" id="INCMAVA"/>
<dbReference type="VEuPathDB" id="CryptoDB:Vbra_4025"/>
<evidence type="ECO:0008006" key="6">
    <source>
        <dbReference type="Google" id="ProtNLM"/>
    </source>
</evidence>
<name>A0A0G4EME8_VITBC</name>
<feature type="repeat" description="WD" evidence="3">
    <location>
        <begin position="115"/>
        <end position="151"/>
    </location>
</feature>
<dbReference type="InterPro" id="IPR011047">
    <property type="entry name" value="Quinoprotein_ADH-like_sf"/>
</dbReference>
<dbReference type="PROSITE" id="PS00678">
    <property type="entry name" value="WD_REPEATS_1"/>
    <property type="match status" value="1"/>
</dbReference>
<dbReference type="InParanoid" id="A0A0G4EME8"/>
<evidence type="ECO:0000256" key="3">
    <source>
        <dbReference type="PROSITE-ProRule" id="PRU00221"/>
    </source>
</evidence>
<dbReference type="EMBL" id="CDMY01000263">
    <property type="protein sequence ID" value="CEL98138.1"/>
    <property type="molecule type" value="Genomic_DNA"/>
</dbReference>
<proteinExistence type="predicted"/>
<dbReference type="SUPFAM" id="SSF50978">
    <property type="entry name" value="WD40 repeat-like"/>
    <property type="match status" value="1"/>
</dbReference>
<dbReference type="GO" id="GO:0005929">
    <property type="term" value="C:cilium"/>
    <property type="evidence" value="ECO:0007669"/>
    <property type="project" value="UniProtKB-ARBA"/>
</dbReference>
<gene>
    <name evidence="4" type="ORF">Vbra_4025</name>
</gene>
<dbReference type="InterPro" id="IPR019775">
    <property type="entry name" value="WD40_repeat_CS"/>
</dbReference>
<keyword evidence="5" id="KW-1185">Reference proteome</keyword>
<dbReference type="PROSITE" id="PS50082">
    <property type="entry name" value="WD_REPEATS_2"/>
    <property type="match status" value="1"/>
</dbReference>
<dbReference type="STRING" id="1169540.A0A0G4EME8"/>
<dbReference type="Pfam" id="PF00400">
    <property type="entry name" value="WD40"/>
    <property type="match status" value="2"/>
</dbReference>
<keyword evidence="2" id="KW-0677">Repeat</keyword>
<dbReference type="InterPro" id="IPR001680">
    <property type="entry name" value="WD40_rpt"/>
</dbReference>
<dbReference type="InterPro" id="IPR050630">
    <property type="entry name" value="WD_repeat_EMAP"/>
</dbReference>
<protein>
    <recommendedName>
        <fullName evidence="6">Anaphase-promoting complex subunit 4 WD40 domain-containing protein</fullName>
    </recommendedName>
</protein>
<dbReference type="InterPro" id="IPR036322">
    <property type="entry name" value="WD40_repeat_dom_sf"/>
</dbReference>
<evidence type="ECO:0000313" key="5">
    <source>
        <dbReference type="Proteomes" id="UP000041254"/>
    </source>
</evidence>
<dbReference type="OrthoDB" id="10264376at2759"/>
<sequence>MGASHRAVVEAAMELERVAGWNARPRWPVAADPRNGTAYAVGVGAVVVYSYNGTEQVSYEGHDDMVSCLAFAHGTHDPDKALLASGQVGANADVIVWTVGAPDKRDDHPPLKYRFSEHDGGIRDLCWSHDDKVLMTLGEDQRLFFWDMQTGGIVCWLPAPPCTAVVASCGISVRDVKGRVLPAMYQFAVCGGRTVDFISLKKPTGAAERFDVAGSQKREWLSLAFDASGELLFAGSQSGDIHVVLVKTRALLYSVSVCSRGVRSLVAMPTDKLLCGGGDGSLTMLTIMPEDVQLKEESHMMVSDTAAVVHIEGRQDPSPGLQVVLVACSDGTISSLLLPAFRQTIVSHALGESNGRACGVTGMCFGAEPDKVWTSDDGGLLTLWELPTFEKKMIIQMRGSGKKSSCATLKAVPPLHSGRSGVLDSDSSDLYPTAIAAAPNSCVVASGYNEGTVRMFDCRPETVGRRELWHLDRITNGAVASIAVAANNRFTMAGSSDGTINVIETKTRTVISTLREQPKLRCAVLFNGDSCVACVGGASLLVYDLRSERRVASHHMRDGNFWSCCARDGPENPLIATSSQGGKLEVFDMRDGLRPCREFQSASETYAVDVSPSRDLLCGAAGRGEVNLWSIASGALLETKTHDCAADVAGLQFAADGKQAVMAGGGTIACYNVFAS</sequence>
<dbReference type="SMART" id="SM00320">
    <property type="entry name" value="WD40"/>
    <property type="match status" value="10"/>
</dbReference>
<dbReference type="InterPro" id="IPR015943">
    <property type="entry name" value="WD40/YVTN_repeat-like_dom_sf"/>
</dbReference>
<dbReference type="SUPFAM" id="SSF50998">
    <property type="entry name" value="Quinoprotein alcohol dehydrogenase-like"/>
    <property type="match status" value="1"/>
</dbReference>
<evidence type="ECO:0000313" key="4">
    <source>
        <dbReference type="EMBL" id="CEL98138.1"/>
    </source>
</evidence>
<keyword evidence="1 3" id="KW-0853">WD repeat</keyword>